<dbReference type="AlphaFoldDB" id="A0A9P5XCJ0"/>
<feature type="domain" description="BRCT" evidence="2">
    <location>
        <begin position="52"/>
        <end position="124"/>
    </location>
</feature>
<evidence type="ECO:0000256" key="1">
    <source>
        <dbReference type="SAM" id="MobiDB-lite"/>
    </source>
</evidence>
<comment type="caution">
    <text evidence="3">The sequence shown here is derived from an EMBL/GenBank/DDBJ whole genome shotgun (WGS) entry which is preliminary data.</text>
</comment>
<dbReference type="InterPro" id="IPR036420">
    <property type="entry name" value="BRCT_dom_sf"/>
</dbReference>
<evidence type="ECO:0000313" key="4">
    <source>
        <dbReference type="Proteomes" id="UP000807342"/>
    </source>
</evidence>
<dbReference type="InterPro" id="IPR001357">
    <property type="entry name" value="BRCT_dom"/>
</dbReference>
<dbReference type="CDD" id="cd00027">
    <property type="entry name" value="BRCT"/>
    <property type="match status" value="1"/>
</dbReference>
<dbReference type="EMBL" id="MU151169">
    <property type="protein sequence ID" value="KAF9448200.1"/>
    <property type="molecule type" value="Genomic_DNA"/>
</dbReference>
<reference evidence="3" key="1">
    <citation type="submission" date="2020-11" db="EMBL/GenBank/DDBJ databases">
        <authorList>
            <consortium name="DOE Joint Genome Institute"/>
            <person name="Ahrendt S."/>
            <person name="Riley R."/>
            <person name="Andreopoulos W."/>
            <person name="Labutti K."/>
            <person name="Pangilinan J."/>
            <person name="Ruiz-Duenas F.J."/>
            <person name="Barrasa J.M."/>
            <person name="Sanchez-Garcia M."/>
            <person name="Camarero S."/>
            <person name="Miyauchi S."/>
            <person name="Serrano A."/>
            <person name="Linde D."/>
            <person name="Babiker R."/>
            <person name="Drula E."/>
            <person name="Ayuso-Fernandez I."/>
            <person name="Pacheco R."/>
            <person name="Padilla G."/>
            <person name="Ferreira P."/>
            <person name="Barriuso J."/>
            <person name="Kellner H."/>
            <person name="Castanera R."/>
            <person name="Alfaro M."/>
            <person name="Ramirez L."/>
            <person name="Pisabarro A.G."/>
            <person name="Kuo A."/>
            <person name="Tritt A."/>
            <person name="Lipzen A."/>
            <person name="He G."/>
            <person name="Yan M."/>
            <person name="Ng V."/>
            <person name="Cullen D."/>
            <person name="Martin F."/>
            <person name="Rosso M.-N."/>
            <person name="Henrissat B."/>
            <person name="Hibbett D."/>
            <person name="Martinez A.T."/>
            <person name="Grigoriev I.V."/>
        </authorList>
    </citation>
    <scope>NUCLEOTIDE SEQUENCE</scope>
    <source>
        <strain evidence="3">MF-IS2</strain>
    </source>
</reference>
<name>A0A9P5XCJ0_9AGAR</name>
<evidence type="ECO:0000259" key="2">
    <source>
        <dbReference type="PROSITE" id="PS50172"/>
    </source>
</evidence>
<dbReference type="PROSITE" id="PS50172">
    <property type="entry name" value="BRCT"/>
    <property type="match status" value="1"/>
</dbReference>
<evidence type="ECO:0000313" key="3">
    <source>
        <dbReference type="EMBL" id="KAF9448200.1"/>
    </source>
</evidence>
<proteinExistence type="predicted"/>
<dbReference type="SUPFAM" id="SSF52113">
    <property type="entry name" value="BRCT domain"/>
    <property type="match status" value="1"/>
</dbReference>
<dbReference type="Gene3D" id="3.40.50.10190">
    <property type="entry name" value="BRCT domain"/>
    <property type="match status" value="1"/>
</dbReference>
<feature type="region of interest" description="Disordered" evidence="1">
    <location>
        <begin position="506"/>
        <end position="574"/>
    </location>
</feature>
<feature type="region of interest" description="Disordered" evidence="1">
    <location>
        <begin position="238"/>
        <end position="336"/>
    </location>
</feature>
<feature type="compositionally biased region" description="Polar residues" evidence="1">
    <location>
        <begin position="174"/>
        <end position="189"/>
    </location>
</feature>
<feature type="compositionally biased region" description="Polar residues" evidence="1">
    <location>
        <begin position="506"/>
        <end position="515"/>
    </location>
</feature>
<dbReference type="OrthoDB" id="3358963at2759"/>
<protein>
    <recommendedName>
        <fullName evidence="2">BRCT domain-containing protein</fullName>
    </recommendedName>
</protein>
<feature type="region of interest" description="Disordered" evidence="1">
    <location>
        <begin position="130"/>
        <end position="218"/>
    </location>
</feature>
<gene>
    <name evidence="3" type="ORF">P691DRAFT_801085</name>
</gene>
<sequence length="721" mass="79775">MAPGRPRRVQAAPPQSQNTQHEQQEQQEFPALFIDPMMGTPLPIYVDKDVEDRDNIVRLITSHGGTVSPNYSGVPYILVDPHKQSGQNLYRHYLGKKGKIVLASRWVYECIRLNQLQTFHSNYAGCKVTGKEPLHTTPQEPASQQPQSIPPVAPQAQQASGSTPLRGRLPSSPEPTNLRPSRNNIQNIPRPNGVANQHPPMPMQGHRPSMQPVPPGMIPPGVSVDGLTFTPYAIFGQDMGAPGAGAPPPQPQPSTSAAGPPSPRVQPEGAPPPPWQVAGSIAPSQTHLNPPPPPPNQEHMMHRPPPQWDGYGHGGHPGEPIPGPSTGEGYEYRYRDDGNGGQWVPAHGYYDPGYEQAYQPPYPGDVSNNGVAGPLPVPPGSEGNAQAGTSAQPDTGEDRPRGRKRTRTQPPPAAPASSLVVNRNGAARSPTPPSRIIKSTYGGNLFTADDVLYLRKYIDYCRDQGLVLSLREICERIAIRAPHHTFYSWRRYCNKHQIRLGGYIMNNSSNATPENQRSESTEGDWDMEASDPETSLQPGPSTEPGFTNGAASQQSKAKVPRNRSPTPPKALFRSTTGKGVAFTIQDRDFLISFMEFRKSQGRLDMVQFWKDVAVKAPHHSRASWMKYWRRHKHEFNRTETDAPLPPAPEKKMRYSRQDDGLLAKYFFERPTGTSDSIFQAFGRKYPHHPWKGWQEHHRIHKAKIDNLIAMLQRGESIDGEA</sequence>
<organism evidence="3 4">
    <name type="scientific">Macrolepiota fuliginosa MF-IS2</name>
    <dbReference type="NCBI Taxonomy" id="1400762"/>
    <lineage>
        <taxon>Eukaryota</taxon>
        <taxon>Fungi</taxon>
        <taxon>Dikarya</taxon>
        <taxon>Basidiomycota</taxon>
        <taxon>Agaricomycotina</taxon>
        <taxon>Agaricomycetes</taxon>
        <taxon>Agaricomycetidae</taxon>
        <taxon>Agaricales</taxon>
        <taxon>Agaricineae</taxon>
        <taxon>Agaricaceae</taxon>
        <taxon>Macrolepiota</taxon>
    </lineage>
</organism>
<dbReference type="Pfam" id="PF16589">
    <property type="entry name" value="BRCT_2"/>
    <property type="match status" value="1"/>
</dbReference>
<feature type="compositionally biased region" description="Polar residues" evidence="1">
    <location>
        <begin position="136"/>
        <end position="147"/>
    </location>
</feature>
<feature type="compositionally biased region" description="Polar residues" evidence="1">
    <location>
        <begin position="383"/>
        <end position="393"/>
    </location>
</feature>
<feature type="region of interest" description="Disordered" evidence="1">
    <location>
        <begin position="354"/>
        <end position="435"/>
    </location>
</feature>
<dbReference type="Proteomes" id="UP000807342">
    <property type="component" value="Unassembled WGS sequence"/>
</dbReference>
<accession>A0A9P5XCJ0</accession>
<keyword evidence="4" id="KW-1185">Reference proteome</keyword>
<feature type="region of interest" description="Disordered" evidence="1">
    <location>
        <begin position="1"/>
        <end position="25"/>
    </location>
</feature>
<feature type="compositionally biased region" description="Pro residues" evidence="1">
    <location>
        <begin position="260"/>
        <end position="275"/>
    </location>
</feature>
<feature type="compositionally biased region" description="Acidic residues" evidence="1">
    <location>
        <begin position="521"/>
        <end position="531"/>
    </location>
</feature>